<comment type="caution">
    <text evidence="2">The sequence shown here is derived from an EMBL/GenBank/DDBJ whole genome shotgun (WGS) entry which is preliminary data.</text>
</comment>
<feature type="transmembrane region" description="Helical" evidence="1">
    <location>
        <begin position="188"/>
        <end position="209"/>
    </location>
</feature>
<reference evidence="2 3" key="2">
    <citation type="journal article" date="2017" name="Front. Plant Sci.">
        <title>Gene Classification and Mining of Molecular Markers Useful in Red Clover (Trifolium pratense) Breeding.</title>
        <authorList>
            <person name="Istvanek J."/>
            <person name="Dluhosova J."/>
            <person name="Dluhos P."/>
            <person name="Patkova L."/>
            <person name="Nedelnik J."/>
            <person name="Repkova J."/>
        </authorList>
    </citation>
    <scope>NUCLEOTIDE SEQUENCE [LARGE SCALE GENOMIC DNA]</scope>
    <source>
        <strain evidence="3">cv. Tatra</strain>
        <tissue evidence="2">Young leaves</tissue>
    </source>
</reference>
<proteinExistence type="predicted"/>
<evidence type="ECO:0000313" key="3">
    <source>
        <dbReference type="Proteomes" id="UP000236291"/>
    </source>
</evidence>
<keyword evidence="1" id="KW-0472">Membrane</keyword>
<gene>
    <name evidence="2" type="ORF">L195_g022016</name>
</gene>
<evidence type="ECO:0000313" key="2">
    <source>
        <dbReference type="EMBL" id="PNX98759.1"/>
    </source>
</evidence>
<dbReference type="Proteomes" id="UP000236291">
    <property type="component" value="Unassembled WGS sequence"/>
</dbReference>
<accession>A0A2K3N6Z3</accession>
<keyword evidence="1" id="KW-1133">Transmembrane helix</keyword>
<evidence type="ECO:0000256" key="1">
    <source>
        <dbReference type="SAM" id="Phobius"/>
    </source>
</evidence>
<reference evidence="2 3" key="1">
    <citation type="journal article" date="2014" name="Am. J. Bot.">
        <title>Genome assembly and annotation for red clover (Trifolium pratense; Fabaceae).</title>
        <authorList>
            <person name="Istvanek J."/>
            <person name="Jaros M."/>
            <person name="Krenek A."/>
            <person name="Repkova J."/>
        </authorList>
    </citation>
    <scope>NUCLEOTIDE SEQUENCE [LARGE SCALE GENOMIC DNA]</scope>
    <source>
        <strain evidence="3">cv. Tatra</strain>
        <tissue evidence="2">Young leaves</tissue>
    </source>
</reference>
<keyword evidence="1" id="KW-0812">Transmembrane</keyword>
<protein>
    <submittedName>
        <fullName evidence="2">Uncharacterized protein</fullName>
    </submittedName>
</protein>
<organism evidence="2 3">
    <name type="scientific">Trifolium pratense</name>
    <name type="common">Red clover</name>
    <dbReference type="NCBI Taxonomy" id="57577"/>
    <lineage>
        <taxon>Eukaryota</taxon>
        <taxon>Viridiplantae</taxon>
        <taxon>Streptophyta</taxon>
        <taxon>Embryophyta</taxon>
        <taxon>Tracheophyta</taxon>
        <taxon>Spermatophyta</taxon>
        <taxon>Magnoliopsida</taxon>
        <taxon>eudicotyledons</taxon>
        <taxon>Gunneridae</taxon>
        <taxon>Pentapetalae</taxon>
        <taxon>rosids</taxon>
        <taxon>fabids</taxon>
        <taxon>Fabales</taxon>
        <taxon>Fabaceae</taxon>
        <taxon>Papilionoideae</taxon>
        <taxon>50 kb inversion clade</taxon>
        <taxon>NPAAA clade</taxon>
        <taxon>Hologalegina</taxon>
        <taxon>IRL clade</taxon>
        <taxon>Trifolieae</taxon>
        <taxon>Trifolium</taxon>
    </lineage>
</organism>
<dbReference type="EMBL" id="ASHM01017006">
    <property type="protein sequence ID" value="PNX98759.1"/>
    <property type="molecule type" value="Genomic_DNA"/>
</dbReference>
<sequence length="254" mass="27520">MGRATGLCPVFSNGASSIVLASAASGWAECNPQLSGHSICGTCNTCSCLGQVLGVLLASRLFFFLLLGLTAHDETEEQSGNFLHQLPAAPRIVFEPFNKVVKGFIVTLKNGVQYYLSFWLLPRGSKVPAKLEEPASNCSINSKEIQSSVDVCDVVVSIRYRELRGSEVVLITFLGIPSSHQSKPLRGIAVWFCSVNSFSFLVIWGGNAFTRRRDVVSFLARLFNPFQGRASLSNMLLSGRGLGSGWSPRGRTVP</sequence>
<dbReference type="AlphaFoldDB" id="A0A2K3N6Z3"/>
<name>A0A2K3N6Z3_TRIPR</name>